<name>A0A1M5MFU4_9FLAO</name>
<dbReference type="Gene3D" id="1.10.10.60">
    <property type="entry name" value="Homeodomain-like"/>
    <property type="match status" value="1"/>
</dbReference>
<dbReference type="RefSeq" id="WP_072964103.1">
    <property type="nucleotide sequence ID" value="NZ_FQUT01000022.1"/>
</dbReference>
<dbReference type="AlphaFoldDB" id="A0A1M5MFU4"/>
<evidence type="ECO:0000259" key="4">
    <source>
        <dbReference type="PROSITE" id="PS01124"/>
    </source>
</evidence>
<dbReference type="SUPFAM" id="SSF46689">
    <property type="entry name" value="Homeodomain-like"/>
    <property type="match status" value="1"/>
</dbReference>
<dbReference type="SMART" id="SM00342">
    <property type="entry name" value="HTH_ARAC"/>
    <property type="match status" value="1"/>
</dbReference>
<gene>
    <name evidence="5" type="ORF">SAMN05443633_12217</name>
</gene>
<evidence type="ECO:0000256" key="3">
    <source>
        <dbReference type="ARBA" id="ARBA00023163"/>
    </source>
</evidence>
<organism evidence="5 6">
    <name type="scientific">Chryseobacterium arachidis</name>
    <dbReference type="NCBI Taxonomy" id="1416778"/>
    <lineage>
        <taxon>Bacteria</taxon>
        <taxon>Pseudomonadati</taxon>
        <taxon>Bacteroidota</taxon>
        <taxon>Flavobacteriia</taxon>
        <taxon>Flavobacteriales</taxon>
        <taxon>Weeksellaceae</taxon>
        <taxon>Chryseobacterium group</taxon>
        <taxon>Chryseobacterium</taxon>
    </lineage>
</organism>
<keyword evidence="3" id="KW-0804">Transcription</keyword>
<keyword evidence="1" id="KW-0805">Transcription regulation</keyword>
<dbReference type="PANTHER" id="PTHR43280:SF32">
    <property type="entry name" value="TRANSCRIPTIONAL REGULATORY PROTEIN"/>
    <property type="match status" value="1"/>
</dbReference>
<feature type="domain" description="HTH araC/xylS-type" evidence="4">
    <location>
        <begin position="199"/>
        <end position="297"/>
    </location>
</feature>
<dbReference type="PROSITE" id="PS01124">
    <property type="entry name" value="HTH_ARAC_FAMILY_2"/>
    <property type="match status" value="1"/>
</dbReference>
<dbReference type="Proteomes" id="UP000184518">
    <property type="component" value="Unassembled WGS sequence"/>
</dbReference>
<dbReference type="PRINTS" id="PR00032">
    <property type="entry name" value="HTHARAC"/>
</dbReference>
<dbReference type="GO" id="GO:0003700">
    <property type="term" value="F:DNA-binding transcription factor activity"/>
    <property type="evidence" value="ECO:0007669"/>
    <property type="project" value="InterPro"/>
</dbReference>
<dbReference type="InterPro" id="IPR009057">
    <property type="entry name" value="Homeodomain-like_sf"/>
</dbReference>
<sequence length="298" mass="34940">MEKPIIPIYTLREIIDWQNVQLVNPDIWAFDINSSNSRVVELNFPSKVICFGLFLVQRGEILINVDFQEIQLKKNDIVNLFPNNIIEFKDISKNARLKFILISIDYFSELNLEINSQEAFDILSNNYLKQVTLDNETMFSIIYHINSIQGLNNPENANSFNLEMLKLHFSLIMYSLANYTQTQSAKGEFKTSRKEDIAVKFVSLVGQYFRYHKDVQYYADTIFVTRTHLTRTIKDVFNKNPKQIIEEKLIAEIKIFLMKKEFSIAEVMREFGFDDQTAFSKFFKKHTGISPGFYRKAL</sequence>
<proteinExistence type="predicted"/>
<protein>
    <submittedName>
        <fullName evidence="5">AraC-type DNA-binding protein</fullName>
    </submittedName>
</protein>
<dbReference type="InterPro" id="IPR020449">
    <property type="entry name" value="Tscrpt_reg_AraC-type_HTH"/>
</dbReference>
<keyword evidence="2 5" id="KW-0238">DNA-binding</keyword>
<dbReference type="InterPro" id="IPR018060">
    <property type="entry name" value="HTH_AraC"/>
</dbReference>
<accession>A0A1M5MFU4</accession>
<evidence type="ECO:0000256" key="2">
    <source>
        <dbReference type="ARBA" id="ARBA00023125"/>
    </source>
</evidence>
<dbReference type="PANTHER" id="PTHR43280">
    <property type="entry name" value="ARAC-FAMILY TRANSCRIPTIONAL REGULATOR"/>
    <property type="match status" value="1"/>
</dbReference>
<dbReference type="OrthoDB" id="1007667at2"/>
<dbReference type="STRING" id="1416778.SAMN05443633_12217"/>
<keyword evidence="6" id="KW-1185">Reference proteome</keyword>
<dbReference type="Pfam" id="PF12833">
    <property type="entry name" value="HTH_18"/>
    <property type="match status" value="1"/>
</dbReference>
<evidence type="ECO:0000313" key="5">
    <source>
        <dbReference type="EMBL" id="SHG76190.1"/>
    </source>
</evidence>
<evidence type="ECO:0000313" key="6">
    <source>
        <dbReference type="Proteomes" id="UP000184518"/>
    </source>
</evidence>
<dbReference type="GO" id="GO:0043565">
    <property type="term" value="F:sequence-specific DNA binding"/>
    <property type="evidence" value="ECO:0007669"/>
    <property type="project" value="InterPro"/>
</dbReference>
<dbReference type="EMBL" id="FQUT01000022">
    <property type="protein sequence ID" value="SHG76190.1"/>
    <property type="molecule type" value="Genomic_DNA"/>
</dbReference>
<evidence type="ECO:0000256" key="1">
    <source>
        <dbReference type="ARBA" id="ARBA00023015"/>
    </source>
</evidence>
<reference evidence="6" key="1">
    <citation type="submission" date="2016-11" db="EMBL/GenBank/DDBJ databases">
        <authorList>
            <person name="Varghese N."/>
            <person name="Submissions S."/>
        </authorList>
    </citation>
    <scope>NUCLEOTIDE SEQUENCE [LARGE SCALE GENOMIC DNA]</scope>
    <source>
        <strain evidence="6">DSM 27619</strain>
    </source>
</reference>